<evidence type="ECO:0000256" key="7">
    <source>
        <dbReference type="ARBA" id="ARBA00022837"/>
    </source>
</evidence>
<dbReference type="Pfam" id="PF00122">
    <property type="entry name" value="E1-E2_ATPase"/>
    <property type="match status" value="1"/>
</dbReference>
<feature type="region of interest" description="Disordered" evidence="15">
    <location>
        <begin position="512"/>
        <end position="610"/>
    </location>
</feature>
<evidence type="ECO:0000256" key="6">
    <source>
        <dbReference type="ARBA" id="ARBA00022741"/>
    </source>
</evidence>
<dbReference type="SUPFAM" id="SSF81653">
    <property type="entry name" value="Calcium ATPase, transduction domain A"/>
    <property type="match status" value="1"/>
</dbReference>
<feature type="compositionally biased region" description="Basic and acidic residues" evidence="15">
    <location>
        <begin position="1298"/>
        <end position="1310"/>
    </location>
</feature>
<dbReference type="OrthoDB" id="3352408at2759"/>
<proteinExistence type="inferred from homology"/>
<feature type="transmembrane region" description="Helical" evidence="16">
    <location>
        <begin position="1127"/>
        <end position="1146"/>
    </location>
</feature>
<evidence type="ECO:0000259" key="17">
    <source>
        <dbReference type="SMART" id="SM00831"/>
    </source>
</evidence>
<evidence type="ECO:0000256" key="16">
    <source>
        <dbReference type="SAM" id="Phobius"/>
    </source>
</evidence>
<evidence type="ECO:0000256" key="11">
    <source>
        <dbReference type="ARBA" id="ARBA00022989"/>
    </source>
</evidence>
<dbReference type="InterPro" id="IPR006068">
    <property type="entry name" value="ATPase_P-typ_cation-transptr_C"/>
</dbReference>
<evidence type="ECO:0000256" key="8">
    <source>
        <dbReference type="ARBA" id="ARBA00022840"/>
    </source>
</evidence>
<dbReference type="GO" id="GO:0016020">
    <property type="term" value="C:membrane"/>
    <property type="evidence" value="ECO:0007669"/>
    <property type="project" value="UniProtKB-SubCell"/>
</dbReference>
<evidence type="ECO:0000256" key="12">
    <source>
        <dbReference type="ARBA" id="ARBA00023065"/>
    </source>
</evidence>
<dbReference type="FunFam" id="2.70.150.10:FF:000014">
    <property type="entry name" value="Calcium-transporting ATPase, putative"/>
    <property type="match status" value="1"/>
</dbReference>
<evidence type="ECO:0000313" key="18">
    <source>
        <dbReference type="EMBL" id="UKJ90472.1"/>
    </source>
</evidence>
<feature type="compositionally biased region" description="Low complexity" evidence="15">
    <location>
        <begin position="1279"/>
        <end position="1288"/>
    </location>
</feature>
<dbReference type="InterPro" id="IPR044492">
    <property type="entry name" value="P_typ_ATPase_HD_dom"/>
</dbReference>
<name>A0A976M893_THEOR</name>
<dbReference type="Gene3D" id="1.20.1110.10">
    <property type="entry name" value="Calcium-transporting ATPase, transmembrane domain"/>
    <property type="match status" value="3"/>
</dbReference>
<dbReference type="Pfam" id="PF00690">
    <property type="entry name" value="Cation_ATPase_N"/>
    <property type="match status" value="1"/>
</dbReference>
<keyword evidence="5 16" id="KW-0812">Transmembrane</keyword>
<keyword evidence="4" id="KW-0109">Calcium transport</keyword>
<evidence type="ECO:0000256" key="10">
    <source>
        <dbReference type="ARBA" id="ARBA00022967"/>
    </source>
</evidence>
<organism evidence="18 19">
    <name type="scientific">Theileria orientalis</name>
    <dbReference type="NCBI Taxonomy" id="68886"/>
    <lineage>
        <taxon>Eukaryota</taxon>
        <taxon>Sar</taxon>
        <taxon>Alveolata</taxon>
        <taxon>Apicomplexa</taxon>
        <taxon>Aconoidasida</taxon>
        <taxon>Piroplasmida</taxon>
        <taxon>Theileriidae</taxon>
        <taxon>Theileria</taxon>
    </lineage>
</organism>
<keyword evidence="13 16" id="KW-0472">Membrane</keyword>
<dbReference type="SUPFAM" id="SSF81660">
    <property type="entry name" value="Metal cation-transporting ATPase, ATP-binding domain N"/>
    <property type="match status" value="1"/>
</dbReference>
<feature type="transmembrane region" description="Helical" evidence="16">
    <location>
        <begin position="944"/>
        <end position="967"/>
    </location>
</feature>
<keyword evidence="11 16" id="KW-1133">Transmembrane helix</keyword>
<dbReference type="InterPro" id="IPR059000">
    <property type="entry name" value="ATPase_P-type_domA"/>
</dbReference>
<evidence type="ECO:0000256" key="5">
    <source>
        <dbReference type="ARBA" id="ARBA00022692"/>
    </source>
</evidence>
<evidence type="ECO:0000256" key="1">
    <source>
        <dbReference type="ARBA" id="ARBA00004141"/>
    </source>
</evidence>
<keyword evidence="12" id="KW-0406">Ion transport</keyword>
<feature type="region of interest" description="Disordered" evidence="15">
    <location>
        <begin position="1279"/>
        <end position="1310"/>
    </location>
</feature>
<dbReference type="GO" id="GO:0005388">
    <property type="term" value="F:P-type calcium transporter activity"/>
    <property type="evidence" value="ECO:0007669"/>
    <property type="project" value="UniProtKB-EC"/>
</dbReference>
<keyword evidence="9" id="KW-0460">Magnesium</keyword>
<evidence type="ECO:0000256" key="13">
    <source>
        <dbReference type="ARBA" id="ARBA00023136"/>
    </source>
</evidence>
<feature type="transmembrane region" description="Helical" evidence="16">
    <location>
        <begin position="1166"/>
        <end position="1183"/>
    </location>
</feature>
<feature type="compositionally biased region" description="Basic and acidic residues" evidence="15">
    <location>
        <begin position="599"/>
        <end position="609"/>
    </location>
</feature>
<dbReference type="EC" id="7.2.2.10" evidence="2"/>
<dbReference type="SFLD" id="SFLDS00003">
    <property type="entry name" value="Haloacid_Dehalogenase"/>
    <property type="match status" value="1"/>
</dbReference>
<feature type="region of interest" description="Disordered" evidence="15">
    <location>
        <begin position="802"/>
        <end position="828"/>
    </location>
</feature>
<comment type="similarity">
    <text evidence="14">Belongs to the cation transport ATPase (P-type) (TC 3.A.3) family.</text>
</comment>
<dbReference type="FunFam" id="3.40.50.1000:FF:000083">
    <property type="entry name" value="Sodium/potassium-transporting ATPase subunit alpha"/>
    <property type="match status" value="1"/>
</dbReference>
<evidence type="ECO:0000313" key="19">
    <source>
        <dbReference type="Proteomes" id="UP000244803"/>
    </source>
</evidence>
<dbReference type="GO" id="GO:0005524">
    <property type="term" value="F:ATP binding"/>
    <property type="evidence" value="ECO:0007669"/>
    <property type="project" value="UniProtKB-KW"/>
</dbReference>
<keyword evidence="3" id="KW-0813">Transport</keyword>
<evidence type="ECO:0000256" key="2">
    <source>
        <dbReference type="ARBA" id="ARBA00012790"/>
    </source>
</evidence>
<dbReference type="Pfam" id="PF13246">
    <property type="entry name" value="Cation_ATPase"/>
    <property type="match status" value="1"/>
</dbReference>
<dbReference type="FunFam" id="1.20.1110.10:FF:000037">
    <property type="entry name" value="Calcium-transporting ATPase, putative"/>
    <property type="match status" value="1"/>
</dbReference>
<feature type="transmembrane region" description="Helical" evidence="16">
    <location>
        <begin position="1018"/>
        <end position="1041"/>
    </location>
</feature>
<dbReference type="GO" id="GO:0016887">
    <property type="term" value="F:ATP hydrolysis activity"/>
    <property type="evidence" value="ECO:0007669"/>
    <property type="project" value="InterPro"/>
</dbReference>
<dbReference type="SMART" id="SM00831">
    <property type="entry name" value="Cation_ATPase_N"/>
    <property type="match status" value="1"/>
</dbReference>
<dbReference type="InterPro" id="IPR018303">
    <property type="entry name" value="ATPase_P-typ_P_site"/>
</dbReference>
<feature type="transmembrane region" description="Helical" evidence="16">
    <location>
        <begin position="70"/>
        <end position="88"/>
    </location>
</feature>
<dbReference type="PROSITE" id="PS00154">
    <property type="entry name" value="ATPASE_E1_E2"/>
    <property type="match status" value="1"/>
</dbReference>
<accession>A0A976M893</accession>
<dbReference type="Proteomes" id="UP000244803">
    <property type="component" value="Chromosome 2"/>
</dbReference>
<dbReference type="Gene3D" id="3.40.1110.10">
    <property type="entry name" value="Calcium-transporting ATPase, cytoplasmic domain N"/>
    <property type="match status" value="1"/>
</dbReference>
<feature type="compositionally biased region" description="Basic residues" evidence="15">
    <location>
        <begin position="520"/>
        <end position="529"/>
    </location>
</feature>
<dbReference type="Pfam" id="PF00689">
    <property type="entry name" value="Cation_ATPase_C"/>
    <property type="match status" value="1"/>
</dbReference>
<feature type="domain" description="Cation-transporting P-type ATPase N-terminal" evidence="17">
    <location>
        <begin position="13"/>
        <end position="87"/>
    </location>
</feature>
<feature type="transmembrane region" description="Helical" evidence="16">
    <location>
        <begin position="307"/>
        <end position="333"/>
    </location>
</feature>
<dbReference type="InterPro" id="IPR008250">
    <property type="entry name" value="ATPase_P-typ_transduc_dom_A_sf"/>
</dbReference>
<dbReference type="InterPro" id="IPR023298">
    <property type="entry name" value="ATPase_P-typ_TM_dom_sf"/>
</dbReference>
<feature type="compositionally biased region" description="Low complexity" evidence="15">
    <location>
        <begin position="568"/>
        <end position="596"/>
    </location>
</feature>
<evidence type="ECO:0000256" key="15">
    <source>
        <dbReference type="SAM" id="MobiDB-lite"/>
    </source>
</evidence>
<dbReference type="NCBIfam" id="TIGR01494">
    <property type="entry name" value="ATPase_P-type"/>
    <property type="match status" value="3"/>
</dbReference>
<keyword evidence="6" id="KW-0547">Nucleotide-binding</keyword>
<sequence>MTENSEDLEFLESPHILEAHDVLKHYRVNPDYGLRDEQVSQHRELFGSHTFVKPKKASVIFLFISQFDDLLVKILLSAAVISFLLTAFDPNEKAHISSFIEPIVILFILILNAIVGVWQEANAEKALEALKKLQPTLATCLRNGVWSTFDTDQLVVGDIVKVKNGDKIPSDLRVVRVFSTSLLVEQSQLTGESFLIYKTPESLSKDHEKCELQSKTNILFGSTTVCSGSALGIVISTGMKTEIGAIQSAVIEASNENTTTPLQRMLNDFGTNLSKVITVICVIVWAINFRNFSDPVHGSTLRGCIYYFKIAIALAVAAIPEGLPAVITTCLALGTRKMAKRNAIVRKLPSIETLGCTTVICSDKTGTLTTNRMTSTVLNLFNDRNKLRYIHMPTNPKGSHKSSEEAQNIRVTMNGFGERGFSVAESFDGPIEVLTHTLLKCASLCSDVTITTSSSYSKNRHSGDKDVNVNEYSGLLLEGEPTEVAIIEMVNNLGSFLMNCDSTHLDSMGKEIFDQGSTKGTKKTKRRLLSSRSNVTVSSDEETTLPRDSSSSSSLKDDAVTLGRRGSKSPSKSPTPKSPTSRSPTPKSPSSKSSGKAQKHADKNLRTDETPTSLKYRKYLVKEATLEFCRVRKMMSVLVKDETKNSDNLFLYTKGAPESVLEICTSYMAPNGSLSKLSKEVKDEVLNQVKLLANEALRVLAFGFRDASKKDLETYQAISHAGGRGGGTSNFSKIEKDMVFLGLVGIMDPPRPEVKDSISKCMRAGIRVIMITGDNKLTAEAIARKVGIIRQTIETTLTNYNVESSPTSKSKASKKNKKEVRTTRGSSTGPMFASLTGKEFEVLTNENQKKLLSNTCLVFSRTEPRHKQQIVSILKDLGEIVAMTGDGVNDAPALKMADIGISMGINGTEVAKEASDMILADDNFKTIVSAIEEGRCIYSNMKAFIRYLISSNIGEVVSIFMTAMLGIPEGMLPVQLLWVNLVTDGPPATALGFNPPDPLVMKKDPRSKDDKLIDRLTLFRYLLIGAYVGLATCGIFIMYFVRGISPNEGNTLVTFRQLRDWGNCSEWTDFGANNIYDMQESCDYFTVGKIKASTLSLTTLVVLEMFNAFNALSEDSSLLVMPPWKNLYLVIATLFSIGIHCLILYVPFLSTLFNVVPLDLYDWKWVVIWSLPVVVIDEVFKLLKRVYKFYTKPKLRHLRKGDKTKQPRYVQLKAPTSREDTMDPDAAAAAAAAVSSASKKKGSRAFWRRPSSDVSSRSFGDRFSSSLSFLMERMSLSLSFSRSDSDSSNDTDVTAGHSDTEMKDAPNLKK</sequence>
<evidence type="ECO:0000256" key="9">
    <source>
        <dbReference type="ARBA" id="ARBA00022842"/>
    </source>
</evidence>
<evidence type="ECO:0000256" key="3">
    <source>
        <dbReference type="ARBA" id="ARBA00022448"/>
    </source>
</evidence>
<reference evidence="18" key="1">
    <citation type="submission" date="2022-07" db="EMBL/GenBank/DDBJ databases">
        <title>Evaluation of T. orientalis genome assembly methods using nanopore sequencing and analysis of variation between genomes.</title>
        <authorList>
            <person name="Yam J."/>
            <person name="Micallef M.L."/>
            <person name="Liu M."/>
            <person name="Djordjevic S.P."/>
            <person name="Bogema D.R."/>
            <person name="Jenkins C."/>
        </authorList>
    </citation>
    <scope>NUCLEOTIDE SEQUENCE</scope>
    <source>
        <strain evidence="18">Fish Creek</strain>
    </source>
</reference>
<feature type="region of interest" description="Disordered" evidence="15">
    <location>
        <begin position="1200"/>
        <end position="1223"/>
    </location>
</feature>
<dbReference type="InterPro" id="IPR023299">
    <property type="entry name" value="ATPase_P-typ_cyto_dom_N"/>
</dbReference>
<keyword evidence="7" id="KW-0106">Calcium</keyword>
<keyword evidence="10" id="KW-1278">Translocase</keyword>
<dbReference type="InterPro" id="IPR036412">
    <property type="entry name" value="HAD-like_sf"/>
</dbReference>
<dbReference type="PANTHER" id="PTHR42861">
    <property type="entry name" value="CALCIUM-TRANSPORTING ATPASE"/>
    <property type="match status" value="1"/>
</dbReference>
<feature type="transmembrane region" description="Helical" evidence="16">
    <location>
        <begin position="269"/>
        <end position="287"/>
    </location>
</feature>
<dbReference type="PRINTS" id="PR00119">
    <property type="entry name" value="CATATPASE"/>
</dbReference>
<dbReference type="InterPro" id="IPR001757">
    <property type="entry name" value="P_typ_ATPase"/>
</dbReference>
<evidence type="ECO:0000256" key="4">
    <source>
        <dbReference type="ARBA" id="ARBA00022568"/>
    </source>
</evidence>
<protein>
    <recommendedName>
        <fullName evidence="2">P-type Ca(2+) transporter</fullName>
        <ecNumber evidence="2">7.2.2.10</ecNumber>
    </recommendedName>
</protein>
<comment type="subcellular location">
    <subcellularLocation>
        <location evidence="1">Membrane</location>
        <topology evidence="1">Multi-pass membrane protein</topology>
    </subcellularLocation>
</comment>
<keyword evidence="8" id="KW-0067">ATP-binding</keyword>
<dbReference type="SUPFAM" id="SSF81665">
    <property type="entry name" value="Calcium ATPase, transmembrane domain M"/>
    <property type="match status" value="1"/>
</dbReference>
<dbReference type="SFLD" id="SFLDF00027">
    <property type="entry name" value="p-type_atpase"/>
    <property type="match status" value="1"/>
</dbReference>
<dbReference type="EMBL" id="CP056068">
    <property type="protein sequence ID" value="UKJ90472.1"/>
    <property type="molecule type" value="Genomic_DNA"/>
</dbReference>
<dbReference type="SFLD" id="SFLDG00002">
    <property type="entry name" value="C1.7:_P-type_atpase_like"/>
    <property type="match status" value="1"/>
</dbReference>
<evidence type="ECO:0000256" key="14">
    <source>
        <dbReference type="ARBA" id="ARBA00038148"/>
    </source>
</evidence>
<dbReference type="SUPFAM" id="SSF56784">
    <property type="entry name" value="HAD-like"/>
    <property type="match status" value="1"/>
</dbReference>
<feature type="transmembrane region" description="Helical" evidence="16">
    <location>
        <begin position="94"/>
        <end position="118"/>
    </location>
</feature>
<dbReference type="PRINTS" id="PR00120">
    <property type="entry name" value="HATPASE"/>
</dbReference>
<gene>
    <name evidence="18" type="ORF">MACJ_001405</name>
</gene>
<dbReference type="FunFam" id="1.20.1110.10:FF:000027">
    <property type="entry name" value="Calcium-transporting ATPase, putative"/>
    <property type="match status" value="1"/>
</dbReference>
<dbReference type="InterPro" id="IPR004014">
    <property type="entry name" value="ATPase_P-typ_cation-transptr_N"/>
</dbReference>